<keyword evidence="4" id="KW-0067">ATP-binding</keyword>
<dbReference type="PROSITE" id="PS51194">
    <property type="entry name" value="HELICASE_CTER"/>
    <property type="match status" value="1"/>
</dbReference>
<organism evidence="4 5">
    <name type="scientific">Fibrella forsythiae</name>
    <dbReference type="NCBI Taxonomy" id="2817061"/>
    <lineage>
        <taxon>Bacteria</taxon>
        <taxon>Pseudomonadati</taxon>
        <taxon>Bacteroidota</taxon>
        <taxon>Cytophagia</taxon>
        <taxon>Cytophagales</taxon>
        <taxon>Spirosomataceae</taxon>
        <taxon>Fibrella</taxon>
    </lineage>
</organism>
<dbReference type="GO" id="GO:0004386">
    <property type="term" value="F:helicase activity"/>
    <property type="evidence" value="ECO:0007669"/>
    <property type="project" value="UniProtKB-KW"/>
</dbReference>
<dbReference type="Gene3D" id="3.40.50.300">
    <property type="entry name" value="P-loop containing nucleotide triphosphate hydrolases"/>
    <property type="match status" value="1"/>
</dbReference>
<evidence type="ECO:0000256" key="1">
    <source>
        <dbReference type="ARBA" id="ARBA00022801"/>
    </source>
</evidence>
<dbReference type="Pfam" id="PF00271">
    <property type="entry name" value="Helicase_C"/>
    <property type="match status" value="1"/>
</dbReference>
<gene>
    <name evidence="4" type="ORF">J2I46_31375</name>
</gene>
<feature type="domain" description="Helicase C-terminal" evidence="3">
    <location>
        <begin position="470"/>
        <end position="639"/>
    </location>
</feature>
<keyword evidence="4" id="KW-0347">Helicase</keyword>
<keyword evidence="1" id="KW-0378">Hydrolase</keyword>
<feature type="domain" description="Helicase ATP-binding" evidence="2">
    <location>
        <begin position="182"/>
        <end position="320"/>
    </location>
</feature>
<dbReference type="SMART" id="SM00487">
    <property type="entry name" value="DEXDc"/>
    <property type="match status" value="1"/>
</dbReference>
<name>A0ABS3JUR7_9BACT</name>
<keyword evidence="5" id="KW-1185">Reference proteome</keyword>
<dbReference type="EMBL" id="JAFMYW010000020">
    <property type="protein sequence ID" value="MBO0953116.1"/>
    <property type="molecule type" value="Genomic_DNA"/>
</dbReference>
<dbReference type="Proteomes" id="UP000664628">
    <property type="component" value="Unassembled WGS sequence"/>
</dbReference>
<dbReference type="RefSeq" id="WP_207333068.1">
    <property type="nucleotide sequence ID" value="NZ_JAFMYW010000020.1"/>
</dbReference>
<dbReference type="PROSITE" id="PS51192">
    <property type="entry name" value="HELICASE_ATP_BIND_1"/>
    <property type="match status" value="1"/>
</dbReference>
<dbReference type="InterPro" id="IPR001650">
    <property type="entry name" value="Helicase_C-like"/>
</dbReference>
<evidence type="ECO:0000313" key="5">
    <source>
        <dbReference type="Proteomes" id="UP000664628"/>
    </source>
</evidence>
<dbReference type="InterPro" id="IPR038718">
    <property type="entry name" value="SNF2-like_sf"/>
</dbReference>
<proteinExistence type="predicted"/>
<reference evidence="4 5" key="1">
    <citation type="submission" date="2021-03" db="EMBL/GenBank/DDBJ databases">
        <title>Fibrella sp. HMF5405 genome sequencing and assembly.</title>
        <authorList>
            <person name="Kang H."/>
            <person name="Kim H."/>
            <person name="Bae S."/>
            <person name="Joh K."/>
        </authorList>
    </citation>
    <scope>NUCLEOTIDE SEQUENCE [LARGE SCALE GENOMIC DNA]</scope>
    <source>
        <strain evidence="4 5">HMF5405</strain>
    </source>
</reference>
<keyword evidence="4" id="KW-0547">Nucleotide-binding</keyword>
<evidence type="ECO:0000313" key="4">
    <source>
        <dbReference type="EMBL" id="MBO0953116.1"/>
    </source>
</evidence>
<dbReference type="InterPro" id="IPR000330">
    <property type="entry name" value="SNF2_N"/>
</dbReference>
<dbReference type="PANTHER" id="PTHR10799">
    <property type="entry name" value="SNF2/RAD54 HELICASE FAMILY"/>
    <property type="match status" value="1"/>
</dbReference>
<comment type="caution">
    <text evidence="4">The sequence shown here is derived from an EMBL/GenBank/DDBJ whole genome shotgun (WGS) entry which is preliminary data.</text>
</comment>
<dbReference type="SUPFAM" id="SSF52540">
    <property type="entry name" value="P-loop containing nucleoside triphosphate hydrolases"/>
    <property type="match status" value="2"/>
</dbReference>
<dbReference type="CDD" id="cd18793">
    <property type="entry name" value="SF2_C_SNF"/>
    <property type="match status" value="1"/>
</dbReference>
<evidence type="ECO:0000259" key="2">
    <source>
        <dbReference type="PROSITE" id="PS51192"/>
    </source>
</evidence>
<sequence>MNSVLIDIDENKQAFLLIDVDNLILKNYRAKSYFKSFLNAEINTKGDFSIPFQELEKEIILNKIQDALQKYSIKYTDSENIVSILSIFYESKNSFNIFSEKAKGIWNNIVDLHDFDLFKKSVELRLLNRRLYDKQLLAAFHLAFSQNACNFSVPGAGKTSVVYGAYSHLNSLPEDNNKFVNKLLIIGPLSSFGPWENEYEECFGRKCNSIRLSGGIDKAERERHLLSSAPISETPELTLMSYQSVPSNLDNLKYFLQRKGNRVMVVLDEAHKIKNTEGGLWAQSILSLSKYCKARVVLTGTPAPNGYEDMFNIFDFIWPNKNIINFNTAQLKEMSSNPFDIRVDKLIDDIAPYFIRIRKRDLNLPPAVNKTPLLVEMGHVQREIYEFIEGKYLSYFSDSEIATALTSELTKARLIRLMQAATNPNLLKQPLDNYFLEQGLTNDLYIDDSEVIKKILNYRNLEPIPKKFEKVKDLVHSLITKNEKVIIWGTFIQNIKGLQEYLFQNGINSKLLIGETPVENNGNNIAETRESIIRDFHKEDSDFNVIIANPFAVSESISLHKACHNAIYFERTFNAANYIQSKDRIHRVGLLPEVITSYYYILSKDTIDEVIDQRLRVKEERMNELLESQEIPLIVQNSDFDFDFDNDLKAMIRSYVRRTSKI</sequence>
<accession>A0ABS3JUR7</accession>
<dbReference type="InterPro" id="IPR014001">
    <property type="entry name" value="Helicase_ATP-bd"/>
</dbReference>
<dbReference type="Gene3D" id="3.40.50.10810">
    <property type="entry name" value="Tandem AAA-ATPase domain"/>
    <property type="match status" value="1"/>
</dbReference>
<dbReference type="InterPro" id="IPR027417">
    <property type="entry name" value="P-loop_NTPase"/>
</dbReference>
<dbReference type="InterPro" id="IPR049730">
    <property type="entry name" value="SNF2/RAD54-like_C"/>
</dbReference>
<protein>
    <submittedName>
        <fullName evidence="4">DEAD/DEAH box helicase</fullName>
    </submittedName>
</protein>
<dbReference type="Pfam" id="PF00176">
    <property type="entry name" value="SNF2-rel_dom"/>
    <property type="match status" value="1"/>
</dbReference>
<evidence type="ECO:0000259" key="3">
    <source>
        <dbReference type="PROSITE" id="PS51194"/>
    </source>
</evidence>